<feature type="transmembrane region" description="Helical" evidence="1">
    <location>
        <begin position="77"/>
        <end position="100"/>
    </location>
</feature>
<dbReference type="Proteomes" id="UP000013785">
    <property type="component" value="Unassembled WGS sequence"/>
</dbReference>
<protein>
    <submittedName>
        <fullName evidence="2">Uncharacterized protein</fullName>
    </submittedName>
</protein>
<feature type="transmembrane region" description="Helical" evidence="1">
    <location>
        <begin position="127"/>
        <end position="148"/>
    </location>
</feature>
<organism evidence="2 3">
    <name type="scientific">Enterococcus phoeniculicola ATCC BAA-412</name>
    <dbReference type="NCBI Taxonomy" id="1158610"/>
    <lineage>
        <taxon>Bacteria</taxon>
        <taxon>Bacillati</taxon>
        <taxon>Bacillota</taxon>
        <taxon>Bacilli</taxon>
        <taxon>Lactobacillales</taxon>
        <taxon>Enterococcaceae</taxon>
        <taxon>Enterococcus</taxon>
    </lineage>
</organism>
<proteinExistence type="predicted"/>
<dbReference type="PATRIC" id="fig|1158610.3.peg.2394"/>
<evidence type="ECO:0000313" key="2">
    <source>
        <dbReference type="EMBL" id="EOL42070.1"/>
    </source>
</evidence>
<evidence type="ECO:0000313" key="3">
    <source>
        <dbReference type="Proteomes" id="UP000013785"/>
    </source>
</evidence>
<dbReference type="RefSeq" id="WP_010769062.1">
    <property type="nucleotide sequence ID" value="NZ_ASWE01000001.1"/>
</dbReference>
<keyword evidence="3" id="KW-1185">Reference proteome</keyword>
<sequence>MKKIMHYRNVFLIFWLFPIFLLPFRWLSAVVKDAEILGAINGTGWLVLKNFPVIGWLYFLLTVALVWLHFSRVKEVVAPLYFACLVSFTTGIVLLPRIILGPTGLSQSGLFDSQAYYSLYVIALKPAFYLVVSSLLLTVITFFIFHILPIRKDRQL</sequence>
<dbReference type="HOGENOM" id="CLU_1649512_0_0_9"/>
<dbReference type="STRING" id="154621.RV11_GL003437"/>
<dbReference type="EMBL" id="AJAT01000017">
    <property type="protein sequence ID" value="EOL42070.1"/>
    <property type="molecule type" value="Genomic_DNA"/>
</dbReference>
<keyword evidence="1" id="KW-1133">Transmembrane helix</keyword>
<dbReference type="eggNOG" id="ENOG5030CQ9">
    <property type="taxonomic scope" value="Bacteria"/>
</dbReference>
<keyword evidence="1" id="KW-0812">Transmembrane</keyword>
<accession>R3WJL4</accession>
<keyword evidence="1" id="KW-0472">Membrane</keyword>
<name>R3WJL4_9ENTE</name>
<reference evidence="2 3" key="1">
    <citation type="submission" date="2013-02" db="EMBL/GenBank/DDBJ databases">
        <title>The Genome Sequence of Enterococcus phoeniculicola BAA-412.</title>
        <authorList>
            <consortium name="The Broad Institute Genome Sequencing Platform"/>
            <consortium name="The Broad Institute Genome Sequencing Center for Infectious Disease"/>
            <person name="Earl A.M."/>
            <person name="Gilmore M.S."/>
            <person name="Lebreton F."/>
            <person name="Walker B."/>
            <person name="Young S.K."/>
            <person name="Zeng Q."/>
            <person name="Gargeya S."/>
            <person name="Fitzgerald M."/>
            <person name="Haas B."/>
            <person name="Abouelleil A."/>
            <person name="Alvarado L."/>
            <person name="Arachchi H.M."/>
            <person name="Berlin A.M."/>
            <person name="Chapman S.B."/>
            <person name="Dewar J."/>
            <person name="Goldberg J."/>
            <person name="Griggs A."/>
            <person name="Gujja S."/>
            <person name="Hansen M."/>
            <person name="Howarth C."/>
            <person name="Imamovic A."/>
            <person name="Larimer J."/>
            <person name="McCowan C."/>
            <person name="Murphy C."/>
            <person name="Neiman D."/>
            <person name="Pearson M."/>
            <person name="Priest M."/>
            <person name="Roberts A."/>
            <person name="Saif S."/>
            <person name="Shea T."/>
            <person name="Sisk P."/>
            <person name="Sykes S."/>
            <person name="Wortman J."/>
            <person name="Nusbaum C."/>
            <person name="Birren B."/>
        </authorList>
    </citation>
    <scope>NUCLEOTIDE SEQUENCE [LARGE SCALE GENOMIC DNA]</scope>
    <source>
        <strain evidence="2 3">ATCC BAA-412</strain>
    </source>
</reference>
<feature type="transmembrane region" description="Helical" evidence="1">
    <location>
        <begin position="53"/>
        <end position="70"/>
    </location>
</feature>
<evidence type="ECO:0000256" key="1">
    <source>
        <dbReference type="SAM" id="Phobius"/>
    </source>
</evidence>
<comment type="caution">
    <text evidence="2">The sequence shown here is derived from an EMBL/GenBank/DDBJ whole genome shotgun (WGS) entry which is preliminary data.</text>
</comment>
<gene>
    <name evidence="2" type="ORF">UC3_02418</name>
</gene>
<dbReference type="AlphaFoldDB" id="R3WJL4"/>